<dbReference type="EMBL" id="EU730894">
    <property type="protein sequence ID" value="ACF22681.1"/>
    <property type="molecule type" value="Genomic_DNA"/>
</dbReference>
<sequence>MTEAKEKSQRMSSTDMATVAAARDRFLPTKCRTGPPPLFGFCLRAQINRYGWESAENQSGWPWSPPETRRGRRLRRRRG</sequence>
<evidence type="ECO:0000256" key="1">
    <source>
        <dbReference type="SAM" id="MobiDB-lite"/>
    </source>
</evidence>
<reference evidence="2" key="1">
    <citation type="journal article" date="2009" name="Plant Mol. Biol.">
        <title>Structural characterization of Brachypodium genome and its syntenic relationship with rice and wheat.</title>
        <authorList>
            <person name="Huo N."/>
            <person name="Vogel J.P."/>
            <person name="Lazo G.R."/>
            <person name="You F.M."/>
            <person name="Ma Y."/>
            <person name="McMahon S."/>
            <person name="Dvorak J."/>
            <person name="Anderson O.D."/>
            <person name="Luo M.C."/>
            <person name="Gu Y.Q."/>
        </authorList>
    </citation>
    <scope>NUCLEOTIDE SEQUENCE</scope>
</reference>
<dbReference type="AlphaFoldDB" id="C3SA47"/>
<organism evidence="2">
    <name type="scientific">Brachypodium distachyon</name>
    <name type="common">Purple false brome</name>
    <name type="synonym">Trachynia distachya</name>
    <dbReference type="NCBI Taxonomy" id="15368"/>
    <lineage>
        <taxon>Eukaryota</taxon>
        <taxon>Viridiplantae</taxon>
        <taxon>Streptophyta</taxon>
        <taxon>Embryophyta</taxon>
        <taxon>Tracheophyta</taxon>
        <taxon>Spermatophyta</taxon>
        <taxon>Magnoliopsida</taxon>
        <taxon>Liliopsida</taxon>
        <taxon>Poales</taxon>
        <taxon>Poaceae</taxon>
        <taxon>BOP clade</taxon>
        <taxon>Pooideae</taxon>
        <taxon>Stipodae</taxon>
        <taxon>Brachypodieae</taxon>
        <taxon>Brachypodium</taxon>
    </lineage>
</organism>
<name>C3SA47_BRADI</name>
<feature type="region of interest" description="Disordered" evidence="1">
    <location>
        <begin position="54"/>
        <end position="79"/>
    </location>
</feature>
<protein>
    <submittedName>
        <fullName evidence="2">ER-derived vesicles protein erv14</fullName>
    </submittedName>
</protein>
<evidence type="ECO:0000313" key="2">
    <source>
        <dbReference type="EMBL" id="ACF22681.1"/>
    </source>
</evidence>
<accession>C3SA47</accession>
<proteinExistence type="predicted"/>
<feature type="compositionally biased region" description="Basic residues" evidence="1">
    <location>
        <begin position="70"/>
        <end position="79"/>
    </location>
</feature>